<dbReference type="AlphaFoldDB" id="A0A699X1N9"/>
<feature type="non-terminal residue" evidence="2">
    <location>
        <position position="1"/>
    </location>
</feature>
<accession>A0A699X1N9</accession>
<dbReference type="EMBL" id="BKCJ011782031">
    <property type="protein sequence ID" value="GFD52420.1"/>
    <property type="molecule type" value="Genomic_DNA"/>
</dbReference>
<evidence type="ECO:0000313" key="2">
    <source>
        <dbReference type="EMBL" id="GFD52420.1"/>
    </source>
</evidence>
<sequence length="68" mass="7717">RCLPAGDPVLQQADPGRPVPALQAHRRSRGHPADPLQRARPHRLRHVGRDRDPSVQGQEHHRHQGSHR</sequence>
<protein>
    <submittedName>
        <fullName evidence="2">Uncharacterized protein</fullName>
    </submittedName>
</protein>
<comment type="caution">
    <text evidence="2">The sequence shown here is derived from an EMBL/GenBank/DDBJ whole genome shotgun (WGS) entry which is preliminary data.</text>
</comment>
<proteinExistence type="predicted"/>
<reference evidence="2" key="1">
    <citation type="journal article" date="2019" name="Sci. Rep.">
        <title>Draft genome of Tanacetum cinerariifolium, the natural source of mosquito coil.</title>
        <authorList>
            <person name="Yamashiro T."/>
            <person name="Shiraishi A."/>
            <person name="Satake H."/>
            <person name="Nakayama K."/>
        </authorList>
    </citation>
    <scope>NUCLEOTIDE SEQUENCE</scope>
</reference>
<gene>
    <name evidence="2" type="ORF">Tci_924389</name>
</gene>
<organism evidence="2">
    <name type="scientific">Tanacetum cinerariifolium</name>
    <name type="common">Dalmatian daisy</name>
    <name type="synonym">Chrysanthemum cinerariifolium</name>
    <dbReference type="NCBI Taxonomy" id="118510"/>
    <lineage>
        <taxon>Eukaryota</taxon>
        <taxon>Viridiplantae</taxon>
        <taxon>Streptophyta</taxon>
        <taxon>Embryophyta</taxon>
        <taxon>Tracheophyta</taxon>
        <taxon>Spermatophyta</taxon>
        <taxon>Magnoliopsida</taxon>
        <taxon>eudicotyledons</taxon>
        <taxon>Gunneridae</taxon>
        <taxon>Pentapetalae</taxon>
        <taxon>asterids</taxon>
        <taxon>campanulids</taxon>
        <taxon>Asterales</taxon>
        <taxon>Asteraceae</taxon>
        <taxon>Asteroideae</taxon>
        <taxon>Anthemideae</taxon>
        <taxon>Anthemidinae</taxon>
        <taxon>Tanacetum</taxon>
    </lineage>
</organism>
<evidence type="ECO:0000256" key="1">
    <source>
        <dbReference type="SAM" id="MobiDB-lite"/>
    </source>
</evidence>
<name>A0A699X1N9_TANCI</name>
<feature type="region of interest" description="Disordered" evidence="1">
    <location>
        <begin position="1"/>
        <end position="68"/>
    </location>
</feature>